<protein>
    <submittedName>
        <fullName evidence="2">Uncharacterized protein</fullName>
    </submittedName>
</protein>
<dbReference type="EMBL" id="QCYY01001566">
    <property type="protein sequence ID" value="ROT77131.1"/>
    <property type="molecule type" value="Genomic_DNA"/>
</dbReference>
<feature type="compositionally biased region" description="Basic and acidic residues" evidence="1">
    <location>
        <begin position="569"/>
        <end position="588"/>
    </location>
</feature>
<feature type="compositionally biased region" description="Basic and acidic residues" evidence="1">
    <location>
        <begin position="369"/>
        <end position="383"/>
    </location>
</feature>
<evidence type="ECO:0000256" key="1">
    <source>
        <dbReference type="SAM" id="MobiDB-lite"/>
    </source>
</evidence>
<reference evidence="2 3" key="2">
    <citation type="submission" date="2019-01" db="EMBL/GenBank/DDBJ databases">
        <title>The decoding of complex shrimp genome reveals the adaptation for benthos swimmer, frequently molting mechanism and breeding impact on genome.</title>
        <authorList>
            <person name="Sun Y."/>
            <person name="Gao Y."/>
            <person name="Yu Y."/>
        </authorList>
    </citation>
    <scope>NUCLEOTIDE SEQUENCE [LARGE SCALE GENOMIC DNA]</scope>
    <source>
        <tissue evidence="2">Muscle</tissue>
    </source>
</reference>
<feature type="compositionally biased region" description="Polar residues" evidence="1">
    <location>
        <begin position="538"/>
        <end position="558"/>
    </location>
</feature>
<feature type="compositionally biased region" description="Low complexity" evidence="1">
    <location>
        <begin position="1307"/>
        <end position="1327"/>
    </location>
</feature>
<feature type="compositionally biased region" description="Basic and acidic residues" evidence="1">
    <location>
        <begin position="439"/>
        <end position="448"/>
    </location>
</feature>
<feature type="compositionally biased region" description="Low complexity" evidence="1">
    <location>
        <begin position="959"/>
        <end position="971"/>
    </location>
</feature>
<accession>A0A423TKZ2</accession>
<feature type="region of interest" description="Disordered" evidence="1">
    <location>
        <begin position="1"/>
        <end position="119"/>
    </location>
</feature>
<reference evidence="2 3" key="1">
    <citation type="submission" date="2018-04" db="EMBL/GenBank/DDBJ databases">
        <authorList>
            <person name="Zhang X."/>
            <person name="Yuan J."/>
            <person name="Li F."/>
            <person name="Xiang J."/>
        </authorList>
    </citation>
    <scope>NUCLEOTIDE SEQUENCE [LARGE SCALE GENOMIC DNA]</scope>
    <source>
        <tissue evidence="2">Muscle</tissue>
    </source>
</reference>
<feature type="compositionally biased region" description="Basic residues" evidence="1">
    <location>
        <begin position="322"/>
        <end position="334"/>
    </location>
</feature>
<evidence type="ECO:0000313" key="2">
    <source>
        <dbReference type="EMBL" id="ROT77131.1"/>
    </source>
</evidence>
<name>A0A423TKZ2_PENVA</name>
<feature type="compositionally biased region" description="Low complexity" evidence="1">
    <location>
        <begin position="1237"/>
        <end position="1262"/>
    </location>
</feature>
<dbReference type="STRING" id="6689.A0A423TKZ2"/>
<feature type="region of interest" description="Disordered" evidence="1">
    <location>
        <begin position="859"/>
        <end position="1033"/>
    </location>
</feature>
<feature type="compositionally biased region" description="Basic residues" evidence="1">
    <location>
        <begin position="20"/>
        <end position="35"/>
    </location>
</feature>
<keyword evidence="3" id="KW-1185">Reference proteome</keyword>
<feature type="compositionally biased region" description="Basic and acidic residues" evidence="1">
    <location>
        <begin position="514"/>
        <end position="526"/>
    </location>
</feature>
<feature type="compositionally biased region" description="Low complexity" evidence="1">
    <location>
        <begin position="312"/>
        <end position="321"/>
    </location>
</feature>
<comment type="caution">
    <text evidence="2">The sequence shown here is derived from an EMBL/GenBank/DDBJ whole genome shotgun (WGS) entry which is preliminary data.</text>
</comment>
<feature type="compositionally biased region" description="Basic and acidic residues" evidence="1">
    <location>
        <begin position="74"/>
        <end position="93"/>
    </location>
</feature>
<evidence type="ECO:0000313" key="3">
    <source>
        <dbReference type="Proteomes" id="UP000283509"/>
    </source>
</evidence>
<organism evidence="2 3">
    <name type="scientific">Penaeus vannamei</name>
    <name type="common">Whiteleg shrimp</name>
    <name type="synonym">Litopenaeus vannamei</name>
    <dbReference type="NCBI Taxonomy" id="6689"/>
    <lineage>
        <taxon>Eukaryota</taxon>
        <taxon>Metazoa</taxon>
        <taxon>Ecdysozoa</taxon>
        <taxon>Arthropoda</taxon>
        <taxon>Crustacea</taxon>
        <taxon>Multicrustacea</taxon>
        <taxon>Malacostraca</taxon>
        <taxon>Eumalacostraca</taxon>
        <taxon>Eucarida</taxon>
        <taxon>Decapoda</taxon>
        <taxon>Dendrobranchiata</taxon>
        <taxon>Penaeoidea</taxon>
        <taxon>Penaeidae</taxon>
        <taxon>Penaeus</taxon>
    </lineage>
</organism>
<proteinExistence type="predicted"/>
<feature type="region of interest" description="Disordered" evidence="1">
    <location>
        <begin position="270"/>
        <end position="762"/>
    </location>
</feature>
<feature type="compositionally biased region" description="Basic and acidic residues" evidence="1">
    <location>
        <begin position="642"/>
        <end position="676"/>
    </location>
</feature>
<feature type="compositionally biased region" description="Low complexity" evidence="1">
    <location>
        <begin position="1217"/>
        <end position="1230"/>
    </location>
</feature>
<feature type="compositionally biased region" description="Polar residues" evidence="1">
    <location>
        <begin position="495"/>
        <end position="510"/>
    </location>
</feature>
<sequence length="1327" mass="141249">MSSSGLKLRDPASCWPRPRTPARPRVRWQTLRRRLPPLLRRPPPLLASRPHPQLPPAPPAAKAALRPQSPKAPAEPDAHAGAPSERRDAEPVPKKRRLLEASEAADAQEPPAPARPLSDPQDILAKACFAVGIDSDLAESVVEEPLPPPQGSHLPPQPHAEAVHYVQGLRPPYPGVPADVRLRPPEVRLHPAMPHPAAANGAFPVADARLQYHPFAPRFPEPPFALPRRLPAHADPRHCHPGPQPRYQYVAYPRGVPPPRAILVSERAPPPHHAAMHHDPRRPAPRPCSPTPGGRSRPCPTPRATRRRPRRSTTPGSLRRSTATRRGRPPRRGTWRPGSRSHHEVAMVAPVGPAPFAPADGSRPGPPRPKLDRQPHGEPRPHPYEMYTPPPGSAHSPKEAYAPVSPHALPGNPHYGPPRVVDRYNKHPYGREGAWAAKRYPDAQDKAGEFIPPQRLREPKPCVELIPLRLPPSQEKEKRPGGEGHPVPSSPGPPQKTQVTAPISPATVTPVNRKASEKGAPAEKYARINTPDDGEIQEVSQGNGRLQLPSGLTVTETAASPPVRHNAAAKRENRDAFAHPEKSDESAKRSHSGSDSAGVPQAHADLRKKSEASTEGNSRPPEPQENCRENTPNSAGALELTASHHEPLELKHDRVSASKRQAENGDPHPATEEGHHRGLPSALEQYYSLHSSYYVSQGRSASEPPPGAAGPSANLLPGMRPASLPAATQISVSSAPPARDAAPPAGPKMNGRAKGAPEGNHDDDEAFVERLRFVLDDLVSVPEATLPKASRSPQQVLAYLVRQGGAKPSEHPCLRERLREDFVTMVKRYMPGSTIADWGWDACTPEQILDQLIKVSTGGDDGLNGGERSARTASAAQDDPLEDDVFTSSSDGPQGPRTAPVSHAHPRPSLPTPPAHRASPPGTSSSQPSAPPSTSTPAVPTPPSTSSFPHPRRPRRAQHSSQPSAPSTATAGARKPQEEVLHGARSPAPPTTVPPSPTPVTSPLAASTPHAYSAGAGYQHTPPTQTSPHAPASHAAFPLTTTAHSKTPHVSPSHTMAQQTYSVHATVAHVPTSSPATVYTSNADPTAQHGSTTLTNATHVHSNDTRVAHVTTGCTTPSHVTSAHANAPAAYPNHTTAAQALTTYTTMPYSMPTTTQTSHSPAVYSAAQHLHHLQRSAPSTVTPDAYPDEKLRHSAPRSVVPQPATSVPYSAPPAPSVPQSSVVSVSLRPHSSPPVPYSVHSVPHSAASAPHFAPSGPHSAPSVPHSARQPLTRCPSHRPVPSVPHPAPPAPTPLDPPPRPPAPTRSPRPTRTSRPATASPPTAPTLR</sequence>
<feature type="compositionally biased region" description="Pro residues" evidence="1">
    <location>
        <begin position="1281"/>
        <end position="1306"/>
    </location>
</feature>
<gene>
    <name evidence="2" type="ORF">C7M84_004238</name>
</gene>
<feature type="compositionally biased region" description="Polar residues" evidence="1">
    <location>
        <begin position="688"/>
        <end position="697"/>
    </location>
</feature>
<feature type="compositionally biased region" description="Low complexity" evidence="1">
    <location>
        <begin position="918"/>
        <end position="949"/>
    </location>
</feature>
<feature type="region of interest" description="Disordered" evidence="1">
    <location>
        <begin position="1176"/>
        <end position="1327"/>
    </location>
</feature>
<feature type="compositionally biased region" description="Pro residues" evidence="1">
    <location>
        <begin position="987"/>
        <end position="1000"/>
    </location>
</feature>
<dbReference type="Proteomes" id="UP000283509">
    <property type="component" value="Unassembled WGS sequence"/>
</dbReference>